<keyword evidence="2" id="KW-1185">Reference proteome</keyword>
<evidence type="ECO:0000313" key="2">
    <source>
        <dbReference type="Proteomes" id="UP001467690"/>
    </source>
</evidence>
<sequence length="77" mass="8645">MTTQRNVLDVFDVAEHCEVCIRDTETGEMIQLSASDNTVTALRAAKKQLSRYMKICDQLIKSDEPTEPASQIEANEI</sequence>
<proteinExistence type="predicted"/>
<protein>
    <submittedName>
        <fullName evidence="1">Uncharacterized protein</fullName>
    </submittedName>
</protein>
<dbReference type="RefSeq" id="WP_143872543.1">
    <property type="nucleotide sequence ID" value="NZ_CP041660.1"/>
</dbReference>
<accession>A0ABV1RKY9</accession>
<organism evidence="1 2">
    <name type="scientific">Catenovulum sediminis</name>
    <dbReference type="NCBI Taxonomy" id="1740262"/>
    <lineage>
        <taxon>Bacteria</taxon>
        <taxon>Pseudomonadati</taxon>
        <taxon>Pseudomonadota</taxon>
        <taxon>Gammaproteobacteria</taxon>
        <taxon>Alteromonadales</taxon>
        <taxon>Alteromonadaceae</taxon>
        <taxon>Catenovulum</taxon>
    </lineage>
</organism>
<dbReference type="Proteomes" id="UP001467690">
    <property type="component" value="Unassembled WGS sequence"/>
</dbReference>
<reference evidence="1 2" key="1">
    <citation type="submission" date="2024-06" db="EMBL/GenBank/DDBJ databases">
        <authorList>
            <person name="Chen R.Y."/>
        </authorList>
    </citation>
    <scope>NUCLEOTIDE SEQUENCE [LARGE SCALE GENOMIC DNA]</scope>
    <source>
        <strain evidence="1 2">D2</strain>
    </source>
</reference>
<comment type="caution">
    <text evidence="1">The sequence shown here is derived from an EMBL/GenBank/DDBJ whole genome shotgun (WGS) entry which is preliminary data.</text>
</comment>
<gene>
    <name evidence="1" type="ORF">ABS311_16100</name>
</gene>
<evidence type="ECO:0000313" key="1">
    <source>
        <dbReference type="EMBL" id="MER2493400.1"/>
    </source>
</evidence>
<dbReference type="EMBL" id="JBELOE010000265">
    <property type="protein sequence ID" value="MER2493400.1"/>
    <property type="molecule type" value="Genomic_DNA"/>
</dbReference>
<name>A0ABV1RKY9_9ALTE</name>